<reference evidence="2" key="1">
    <citation type="submission" date="2018-05" db="EMBL/GenBank/DDBJ databases">
        <authorList>
            <person name="Lanie J.A."/>
            <person name="Ng W.-L."/>
            <person name="Kazmierczak K.M."/>
            <person name="Andrzejewski T.M."/>
            <person name="Davidsen T.M."/>
            <person name="Wayne K.J."/>
            <person name="Tettelin H."/>
            <person name="Glass J.I."/>
            <person name="Rusch D."/>
            <person name="Podicherti R."/>
            <person name="Tsui H.-C.T."/>
            <person name="Winkler M.E."/>
        </authorList>
    </citation>
    <scope>NUCLEOTIDE SEQUENCE</scope>
</reference>
<organism evidence="2">
    <name type="scientific">marine metagenome</name>
    <dbReference type="NCBI Taxonomy" id="408172"/>
    <lineage>
        <taxon>unclassified sequences</taxon>
        <taxon>metagenomes</taxon>
        <taxon>ecological metagenomes</taxon>
    </lineage>
</organism>
<sequence length="57" mass="5892">MSVSCATAADIAIQTVSGAVGGALGNMADRRMEKALGNDAEKEDARLEPQLIKDVSD</sequence>
<feature type="compositionally biased region" description="Basic and acidic residues" evidence="1">
    <location>
        <begin position="34"/>
        <end position="47"/>
    </location>
</feature>
<protein>
    <submittedName>
        <fullName evidence="2">Uncharacterized protein</fullName>
    </submittedName>
</protein>
<gene>
    <name evidence="2" type="ORF">METZ01_LOCUS245831</name>
</gene>
<dbReference type="AlphaFoldDB" id="A0A382I157"/>
<evidence type="ECO:0000313" key="2">
    <source>
        <dbReference type="EMBL" id="SVB92977.1"/>
    </source>
</evidence>
<accession>A0A382I157</accession>
<feature type="region of interest" description="Disordered" evidence="1">
    <location>
        <begin position="34"/>
        <end position="57"/>
    </location>
</feature>
<name>A0A382I157_9ZZZZ</name>
<dbReference type="EMBL" id="UINC01064373">
    <property type="protein sequence ID" value="SVB92977.1"/>
    <property type="molecule type" value="Genomic_DNA"/>
</dbReference>
<proteinExistence type="predicted"/>
<evidence type="ECO:0000256" key="1">
    <source>
        <dbReference type="SAM" id="MobiDB-lite"/>
    </source>
</evidence>